<dbReference type="HOGENOM" id="CLU_2709176_0_0_1"/>
<feature type="compositionally biased region" description="Basic and acidic residues" evidence="1">
    <location>
        <begin position="1"/>
        <end position="10"/>
    </location>
</feature>
<proteinExistence type="predicted"/>
<feature type="compositionally biased region" description="Gly residues" evidence="1">
    <location>
        <begin position="14"/>
        <end position="27"/>
    </location>
</feature>
<evidence type="ECO:0000313" key="2">
    <source>
        <dbReference type="EMBL" id="EEC81156.1"/>
    </source>
</evidence>
<sequence length="73" mass="7945">MRELMRRMSFSDRVGGGGGGDGGGGGAAAAVKRGLMRRLSFSDRRQELINPLLLTAISARLIDELIEQIKQMR</sequence>
<dbReference type="AlphaFoldDB" id="B8B176"/>
<organism evidence="2 3">
    <name type="scientific">Oryza sativa subsp. indica</name>
    <name type="common">Rice</name>
    <dbReference type="NCBI Taxonomy" id="39946"/>
    <lineage>
        <taxon>Eukaryota</taxon>
        <taxon>Viridiplantae</taxon>
        <taxon>Streptophyta</taxon>
        <taxon>Embryophyta</taxon>
        <taxon>Tracheophyta</taxon>
        <taxon>Spermatophyta</taxon>
        <taxon>Magnoliopsida</taxon>
        <taxon>Liliopsida</taxon>
        <taxon>Poales</taxon>
        <taxon>Poaceae</taxon>
        <taxon>BOP clade</taxon>
        <taxon>Oryzoideae</taxon>
        <taxon>Oryzeae</taxon>
        <taxon>Oryzinae</taxon>
        <taxon>Oryza</taxon>
        <taxon>Oryza sativa</taxon>
    </lineage>
</organism>
<dbReference type="EMBL" id="CM000131">
    <property type="protein sequence ID" value="EEC81156.1"/>
    <property type="molecule type" value="Genomic_DNA"/>
</dbReference>
<dbReference type="Proteomes" id="UP000007015">
    <property type="component" value="Chromosome 6"/>
</dbReference>
<gene>
    <name evidence="2" type="ORF">OsI_24072</name>
</gene>
<evidence type="ECO:0000313" key="3">
    <source>
        <dbReference type="Proteomes" id="UP000007015"/>
    </source>
</evidence>
<name>B8B176_ORYSI</name>
<feature type="region of interest" description="Disordered" evidence="1">
    <location>
        <begin position="1"/>
        <end position="28"/>
    </location>
</feature>
<protein>
    <submittedName>
        <fullName evidence="2">Uncharacterized protein</fullName>
    </submittedName>
</protein>
<evidence type="ECO:0000256" key="1">
    <source>
        <dbReference type="SAM" id="MobiDB-lite"/>
    </source>
</evidence>
<reference evidence="2 3" key="1">
    <citation type="journal article" date="2005" name="PLoS Biol.">
        <title>The genomes of Oryza sativa: a history of duplications.</title>
        <authorList>
            <person name="Yu J."/>
            <person name="Wang J."/>
            <person name="Lin W."/>
            <person name="Li S."/>
            <person name="Li H."/>
            <person name="Zhou J."/>
            <person name="Ni P."/>
            <person name="Dong W."/>
            <person name="Hu S."/>
            <person name="Zeng C."/>
            <person name="Zhang J."/>
            <person name="Zhang Y."/>
            <person name="Li R."/>
            <person name="Xu Z."/>
            <person name="Li S."/>
            <person name="Li X."/>
            <person name="Zheng H."/>
            <person name="Cong L."/>
            <person name="Lin L."/>
            <person name="Yin J."/>
            <person name="Geng J."/>
            <person name="Li G."/>
            <person name="Shi J."/>
            <person name="Liu J."/>
            <person name="Lv H."/>
            <person name="Li J."/>
            <person name="Wang J."/>
            <person name="Deng Y."/>
            <person name="Ran L."/>
            <person name="Shi X."/>
            <person name="Wang X."/>
            <person name="Wu Q."/>
            <person name="Li C."/>
            <person name="Ren X."/>
            <person name="Wang J."/>
            <person name="Wang X."/>
            <person name="Li D."/>
            <person name="Liu D."/>
            <person name="Zhang X."/>
            <person name="Ji Z."/>
            <person name="Zhao W."/>
            <person name="Sun Y."/>
            <person name="Zhang Z."/>
            <person name="Bao J."/>
            <person name="Han Y."/>
            <person name="Dong L."/>
            <person name="Ji J."/>
            <person name="Chen P."/>
            <person name="Wu S."/>
            <person name="Liu J."/>
            <person name="Xiao Y."/>
            <person name="Bu D."/>
            <person name="Tan J."/>
            <person name="Yang L."/>
            <person name="Ye C."/>
            <person name="Zhang J."/>
            <person name="Xu J."/>
            <person name="Zhou Y."/>
            <person name="Yu Y."/>
            <person name="Zhang B."/>
            <person name="Zhuang S."/>
            <person name="Wei H."/>
            <person name="Liu B."/>
            <person name="Lei M."/>
            <person name="Yu H."/>
            <person name="Li Y."/>
            <person name="Xu H."/>
            <person name="Wei S."/>
            <person name="He X."/>
            <person name="Fang L."/>
            <person name="Zhang Z."/>
            <person name="Zhang Y."/>
            <person name="Huang X."/>
            <person name="Su Z."/>
            <person name="Tong W."/>
            <person name="Li J."/>
            <person name="Tong Z."/>
            <person name="Li S."/>
            <person name="Ye J."/>
            <person name="Wang L."/>
            <person name="Fang L."/>
            <person name="Lei T."/>
            <person name="Chen C."/>
            <person name="Chen H."/>
            <person name="Xu Z."/>
            <person name="Li H."/>
            <person name="Huang H."/>
            <person name="Zhang F."/>
            <person name="Xu H."/>
            <person name="Li N."/>
            <person name="Zhao C."/>
            <person name="Li S."/>
            <person name="Dong L."/>
            <person name="Huang Y."/>
            <person name="Li L."/>
            <person name="Xi Y."/>
            <person name="Qi Q."/>
            <person name="Li W."/>
            <person name="Zhang B."/>
            <person name="Hu W."/>
            <person name="Zhang Y."/>
            <person name="Tian X."/>
            <person name="Jiao Y."/>
            <person name="Liang X."/>
            <person name="Jin J."/>
            <person name="Gao L."/>
            <person name="Zheng W."/>
            <person name="Hao B."/>
            <person name="Liu S."/>
            <person name="Wang W."/>
            <person name="Yuan L."/>
            <person name="Cao M."/>
            <person name="McDermott J."/>
            <person name="Samudrala R."/>
            <person name="Wang J."/>
            <person name="Wong G.K."/>
            <person name="Yang H."/>
        </authorList>
    </citation>
    <scope>NUCLEOTIDE SEQUENCE [LARGE SCALE GENOMIC DNA]</scope>
    <source>
        <strain evidence="3">cv. 93-11</strain>
    </source>
</reference>
<keyword evidence="3" id="KW-1185">Reference proteome</keyword>
<accession>B8B176</accession>
<dbReference type="Gramene" id="BGIOSGA023448-TA">
    <property type="protein sequence ID" value="BGIOSGA023448-PA"/>
    <property type="gene ID" value="BGIOSGA023448"/>
</dbReference>